<protein>
    <submittedName>
        <fullName evidence="2">Uncharacterized protein</fullName>
    </submittedName>
</protein>
<keyword evidence="3" id="KW-1185">Reference proteome</keyword>
<gene>
    <name evidence="2" type="ORF">E2C01_082322</name>
</gene>
<comment type="caution">
    <text evidence="2">The sequence shown here is derived from an EMBL/GenBank/DDBJ whole genome shotgun (WGS) entry which is preliminary data.</text>
</comment>
<accession>A0A5B7IS16</accession>
<dbReference type="EMBL" id="VSRR010074556">
    <property type="protein sequence ID" value="MPC87460.1"/>
    <property type="molecule type" value="Genomic_DNA"/>
</dbReference>
<feature type="region of interest" description="Disordered" evidence="1">
    <location>
        <begin position="18"/>
        <end position="55"/>
    </location>
</feature>
<evidence type="ECO:0000313" key="3">
    <source>
        <dbReference type="Proteomes" id="UP000324222"/>
    </source>
</evidence>
<organism evidence="2 3">
    <name type="scientific">Portunus trituberculatus</name>
    <name type="common">Swimming crab</name>
    <name type="synonym">Neptunus trituberculatus</name>
    <dbReference type="NCBI Taxonomy" id="210409"/>
    <lineage>
        <taxon>Eukaryota</taxon>
        <taxon>Metazoa</taxon>
        <taxon>Ecdysozoa</taxon>
        <taxon>Arthropoda</taxon>
        <taxon>Crustacea</taxon>
        <taxon>Multicrustacea</taxon>
        <taxon>Malacostraca</taxon>
        <taxon>Eumalacostraca</taxon>
        <taxon>Eucarida</taxon>
        <taxon>Decapoda</taxon>
        <taxon>Pleocyemata</taxon>
        <taxon>Brachyura</taxon>
        <taxon>Eubrachyura</taxon>
        <taxon>Portunoidea</taxon>
        <taxon>Portunidae</taxon>
        <taxon>Portuninae</taxon>
        <taxon>Portunus</taxon>
    </lineage>
</organism>
<name>A0A5B7IS16_PORTR</name>
<proteinExistence type="predicted"/>
<evidence type="ECO:0000256" key="1">
    <source>
        <dbReference type="SAM" id="MobiDB-lite"/>
    </source>
</evidence>
<reference evidence="2 3" key="1">
    <citation type="submission" date="2019-05" db="EMBL/GenBank/DDBJ databases">
        <title>Another draft genome of Portunus trituberculatus and its Hox gene families provides insights of decapod evolution.</title>
        <authorList>
            <person name="Jeong J.-H."/>
            <person name="Song I."/>
            <person name="Kim S."/>
            <person name="Choi T."/>
            <person name="Kim D."/>
            <person name="Ryu S."/>
            <person name="Kim W."/>
        </authorList>
    </citation>
    <scope>NUCLEOTIDE SEQUENCE [LARGE SCALE GENOMIC DNA]</scope>
    <source>
        <tissue evidence="2">Muscle</tissue>
    </source>
</reference>
<sequence length="81" mass="8975">MSWAAERGTPQIVLRAARRAGGGGRRVNKAFPPPESRWRRAAGHGQPAASRRHGQTTAATVFLRPYISHKPRHGSIMTKFF</sequence>
<dbReference type="Proteomes" id="UP000324222">
    <property type="component" value="Unassembled WGS sequence"/>
</dbReference>
<dbReference type="AlphaFoldDB" id="A0A5B7IS16"/>
<evidence type="ECO:0000313" key="2">
    <source>
        <dbReference type="EMBL" id="MPC87460.1"/>
    </source>
</evidence>